<name>A0A974DNR8_XENLA</name>
<dbReference type="AlphaFoldDB" id="A0A974DNR8"/>
<gene>
    <name evidence="1" type="ORF">XELAEV_18012287mg</name>
</gene>
<accession>A0A974DNR8</accession>
<dbReference type="EMBL" id="CM004468">
    <property type="protein sequence ID" value="OCT94605.1"/>
    <property type="molecule type" value="Genomic_DNA"/>
</dbReference>
<protein>
    <submittedName>
        <fullName evidence="1">Uncharacterized protein</fullName>
    </submittedName>
</protein>
<evidence type="ECO:0000313" key="2">
    <source>
        <dbReference type="Proteomes" id="UP000694892"/>
    </source>
</evidence>
<reference evidence="2" key="1">
    <citation type="journal article" date="2016" name="Nature">
        <title>Genome evolution in the allotetraploid frog Xenopus laevis.</title>
        <authorList>
            <person name="Session A.M."/>
            <person name="Uno Y."/>
            <person name="Kwon T."/>
            <person name="Chapman J.A."/>
            <person name="Toyoda A."/>
            <person name="Takahashi S."/>
            <person name="Fukui A."/>
            <person name="Hikosaka A."/>
            <person name="Suzuki A."/>
            <person name="Kondo M."/>
            <person name="van Heeringen S.J."/>
            <person name="Quigley I."/>
            <person name="Heinz S."/>
            <person name="Ogino H."/>
            <person name="Ochi H."/>
            <person name="Hellsten U."/>
            <person name="Lyons J.B."/>
            <person name="Simakov O."/>
            <person name="Putnam N."/>
            <person name="Stites J."/>
            <person name="Kuroki Y."/>
            <person name="Tanaka T."/>
            <person name="Michiue T."/>
            <person name="Watanabe M."/>
            <person name="Bogdanovic O."/>
            <person name="Lister R."/>
            <person name="Georgiou G."/>
            <person name="Paranjpe S.S."/>
            <person name="van Kruijsbergen I."/>
            <person name="Shu S."/>
            <person name="Carlson J."/>
            <person name="Kinoshita T."/>
            <person name="Ohta Y."/>
            <person name="Mawaribuchi S."/>
            <person name="Jenkins J."/>
            <person name="Grimwood J."/>
            <person name="Schmutz J."/>
            <person name="Mitros T."/>
            <person name="Mozaffari S.V."/>
            <person name="Suzuki Y."/>
            <person name="Haramoto Y."/>
            <person name="Yamamoto T.S."/>
            <person name="Takagi C."/>
            <person name="Heald R."/>
            <person name="Miller K."/>
            <person name="Haudenschild C."/>
            <person name="Kitzman J."/>
            <person name="Nakayama T."/>
            <person name="Izutsu Y."/>
            <person name="Robert J."/>
            <person name="Fortriede J."/>
            <person name="Burns K."/>
            <person name="Lotay V."/>
            <person name="Karimi K."/>
            <person name="Yasuoka Y."/>
            <person name="Dichmann D.S."/>
            <person name="Flajnik M.F."/>
            <person name="Houston D.W."/>
            <person name="Shendure J."/>
            <person name="DuPasquier L."/>
            <person name="Vize P.D."/>
            <person name="Zorn A.M."/>
            <person name="Ito M."/>
            <person name="Marcotte E.M."/>
            <person name="Wallingford J.B."/>
            <person name="Ito Y."/>
            <person name="Asashima M."/>
            <person name="Ueno N."/>
            <person name="Matsuda Y."/>
            <person name="Veenstra G.J."/>
            <person name="Fujiyama A."/>
            <person name="Harland R.M."/>
            <person name="Taira M."/>
            <person name="Rokhsar D.S."/>
        </authorList>
    </citation>
    <scope>NUCLEOTIDE SEQUENCE [LARGE SCALE GENOMIC DNA]</scope>
    <source>
        <strain evidence="2">J</strain>
    </source>
</reference>
<dbReference type="Proteomes" id="UP000694892">
    <property type="component" value="Chromosome 2L"/>
</dbReference>
<sequence>MNRGHFWCCFLKEVVHFAMFYELCNFNLTRLCLSSCRNCFCAFFVSVDCISLISMILNKSHRGCGVRM</sequence>
<proteinExistence type="predicted"/>
<evidence type="ECO:0000313" key="1">
    <source>
        <dbReference type="EMBL" id="OCT94605.1"/>
    </source>
</evidence>
<organism evidence="1 2">
    <name type="scientific">Xenopus laevis</name>
    <name type="common">African clawed frog</name>
    <dbReference type="NCBI Taxonomy" id="8355"/>
    <lineage>
        <taxon>Eukaryota</taxon>
        <taxon>Metazoa</taxon>
        <taxon>Chordata</taxon>
        <taxon>Craniata</taxon>
        <taxon>Vertebrata</taxon>
        <taxon>Euteleostomi</taxon>
        <taxon>Amphibia</taxon>
        <taxon>Batrachia</taxon>
        <taxon>Anura</taxon>
        <taxon>Pipoidea</taxon>
        <taxon>Pipidae</taxon>
        <taxon>Xenopodinae</taxon>
        <taxon>Xenopus</taxon>
        <taxon>Xenopus</taxon>
    </lineage>
</organism>